<dbReference type="SUPFAM" id="SSF46785">
    <property type="entry name" value="Winged helix' DNA-binding domain"/>
    <property type="match status" value="1"/>
</dbReference>
<accession>X1L341</accession>
<protein>
    <recommendedName>
        <fullName evidence="1">Bacteriophage lambda Replication protein O N-terminal domain-containing protein</fullName>
    </recommendedName>
</protein>
<sequence>LSSYESQVLWAIFRKTYGWHKKEDRITGSQLYKMTGISESHISRTLKGLARRNIIIRSDKKISFQKNYERWEKLPIQASIKKLPIQVSKVTYSGKKKLPIQV</sequence>
<dbReference type="EMBL" id="BARU01047565">
    <property type="protein sequence ID" value="GAI00306.1"/>
    <property type="molecule type" value="Genomic_DNA"/>
</dbReference>
<dbReference type="Pfam" id="PF04492">
    <property type="entry name" value="Phage_rep_O"/>
    <property type="match status" value="1"/>
</dbReference>
<dbReference type="NCBIfam" id="TIGR01610">
    <property type="entry name" value="phage_O_Nterm"/>
    <property type="match status" value="1"/>
</dbReference>
<proteinExistence type="predicted"/>
<dbReference type="GO" id="GO:0006260">
    <property type="term" value="P:DNA replication"/>
    <property type="evidence" value="ECO:0007669"/>
    <property type="project" value="InterPro"/>
</dbReference>
<reference evidence="2" key="1">
    <citation type="journal article" date="2014" name="Front. Microbiol.">
        <title>High frequency of phylogenetically diverse reductive dehalogenase-homologous genes in deep subseafloor sedimentary metagenomes.</title>
        <authorList>
            <person name="Kawai M."/>
            <person name="Futagami T."/>
            <person name="Toyoda A."/>
            <person name="Takaki Y."/>
            <person name="Nishi S."/>
            <person name="Hori S."/>
            <person name="Arai W."/>
            <person name="Tsubouchi T."/>
            <person name="Morono Y."/>
            <person name="Uchiyama I."/>
            <person name="Ito T."/>
            <person name="Fujiyama A."/>
            <person name="Inagaki F."/>
            <person name="Takami H."/>
        </authorList>
    </citation>
    <scope>NUCLEOTIDE SEQUENCE</scope>
    <source>
        <strain evidence="2">Expedition CK06-06</strain>
    </source>
</reference>
<organism evidence="2">
    <name type="scientific">marine sediment metagenome</name>
    <dbReference type="NCBI Taxonomy" id="412755"/>
    <lineage>
        <taxon>unclassified sequences</taxon>
        <taxon>metagenomes</taxon>
        <taxon>ecological metagenomes</taxon>
    </lineage>
</organism>
<dbReference type="InterPro" id="IPR036390">
    <property type="entry name" value="WH_DNA-bd_sf"/>
</dbReference>
<dbReference type="AlphaFoldDB" id="X1L341"/>
<dbReference type="Gene3D" id="1.10.10.10">
    <property type="entry name" value="Winged helix-like DNA-binding domain superfamily/Winged helix DNA-binding domain"/>
    <property type="match status" value="1"/>
</dbReference>
<evidence type="ECO:0000313" key="2">
    <source>
        <dbReference type="EMBL" id="GAI00306.1"/>
    </source>
</evidence>
<dbReference type="InterPro" id="IPR006497">
    <property type="entry name" value="Phage_lambda_VrpO_N"/>
</dbReference>
<gene>
    <name evidence="2" type="ORF">S03H2_71208</name>
</gene>
<feature type="non-terminal residue" evidence="2">
    <location>
        <position position="102"/>
    </location>
</feature>
<feature type="domain" description="Bacteriophage lambda Replication protein O N-terminal" evidence="1">
    <location>
        <begin position="1"/>
        <end position="71"/>
    </location>
</feature>
<comment type="caution">
    <text evidence="2">The sequence shown here is derived from an EMBL/GenBank/DDBJ whole genome shotgun (WGS) entry which is preliminary data.</text>
</comment>
<evidence type="ECO:0000259" key="1">
    <source>
        <dbReference type="Pfam" id="PF04492"/>
    </source>
</evidence>
<dbReference type="InterPro" id="IPR036388">
    <property type="entry name" value="WH-like_DNA-bd_sf"/>
</dbReference>
<feature type="non-terminal residue" evidence="2">
    <location>
        <position position="1"/>
    </location>
</feature>
<name>X1L341_9ZZZZ</name>